<sequence length="86" mass="9912">MWCDTARMPRLVGPVDARVAVFFMIWAIHMSWFTFDVSLIGIVVFSILPYFGISMTNAFRWVSQKIAGKQVHAGDPVWKYRNRCGL</sequence>
<keyword evidence="1" id="KW-0812">Transmembrane</keyword>
<evidence type="ECO:0000256" key="1">
    <source>
        <dbReference type="SAM" id="Phobius"/>
    </source>
</evidence>
<keyword evidence="3" id="KW-1185">Reference proteome</keyword>
<organism evidence="2 3">
    <name type="scientific">Acidithiobacillus sulfurivorans</name>
    <dbReference type="NCBI Taxonomy" id="1958756"/>
    <lineage>
        <taxon>Bacteria</taxon>
        <taxon>Pseudomonadati</taxon>
        <taxon>Pseudomonadota</taxon>
        <taxon>Acidithiobacillia</taxon>
        <taxon>Acidithiobacillales</taxon>
        <taxon>Acidithiobacillaceae</taxon>
        <taxon>Acidithiobacillus</taxon>
    </lineage>
</organism>
<reference evidence="2 3" key="1">
    <citation type="journal article" date="2021" name="ISME J.">
        <title>Genomic evolution of the class Acidithiobacillia: deep-branching Proteobacteria living in extreme acidic conditions.</title>
        <authorList>
            <person name="Moya-Beltran A."/>
            <person name="Beard S."/>
            <person name="Rojas-Villalobos C."/>
            <person name="Issotta F."/>
            <person name="Gallardo Y."/>
            <person name="Ulloa R."/>
            <person name="Giaveno A."/>
            <person name="Degli Esposti M."/>
            <person name="Johnson D.B."/>
            <person name="Quatrini R."/>
        </authorList>
    </citation>
    <scope>NUCLEOTIDE SEQUENCE [LARGE SCALE GENOMIC DNA]</scope>
    <source>
        <strain evidence="2 3">RW2</strain>
    </source>
</reference>
<comment type="caution">
    <text evidence="2">The sequence shown here is derived from an EMBL/GenBank/DDBJ whole genome shotgun (WGS) entry which is preliminary data.</text>
</comment>
<dbReference type="Proteomes" id="UP000755654">
    <property type="component" value="Unassembled WGS sequence"/>
</dbReference>
<keyword evidence="1" id="KW-1133">Transmembrane helix</keyword>
<dbReference type="NCBIfam" id="NF038220">
    <property type="entry name" value="IcmT_TraK"/>
    <property type="match status" value="1"/>
</dbReference>
<evidence type="ECO:0000313" key="3">
    <source>
        <dbReference type="Proteomes" id="UP000755654"/>
    </source>
</evidence>
<accession>A0ABS5ZW53</accession>
<evidence type="ECO:0000313" key="2">
    <source>
        <dbReference type="EMBL" id="MBU2759275.1"/>
    </source>
</evidence>
<dbReference type="InterPro" id="IPR047756">
    <property type="entry name" value="IcmT-like"/>
</dbReference>
<keyword evidence="1" id="KW-0472">Membrane</keyword>
<proteinExistence type="predicted"/>
<gene>
    <name evidence="2" type="ORF">HAP95_03680</name>
</gene>
<protein>
    <submittedName>
        <fullName evidence="2">Uncharacterized protein</fullName>
    </submittedName>
</protein>
<feature type="transmembrane region" description="Helical" evidence="1">
    <location>
        <begin position="39"/>
        <end position="59"/>
    </location>
</feature>
<dbReference type="RefSeq" id="WP_215880821.1">
    <property type="nucleotide sequence ID" value="NZ_JAAOMP010000035.1"/>
</dbReference>
<name>A0ABS5ZW53_9PROT</name>
<dbReference type="EMBL" id="JAAOMP010000035">
    <property type="protein sequence ID" value="MBU2759275.1"/>
    <property type="molecule type" value="Genomic_DNA"/>
</dbReference>